<organism evidence="1">
    <name type="scientific">Timema monikensis</name>
    <dbReference type="NCBI Taxonomy" id="170555"/>
    <lineage>
        <taxon>Eukaryota</taxon>
        <taxon>Metazoa</taxon>
        <taxon>Ecdysozoa</taxon>
        <taxon>Arthropoda</taxon>
        <taxon>Hexapoda</taxon>
        <taxon>Insecta</taxon>
        <taxon>Pterygota</taxon>
        <taxon>Neoptera</taxon>
        <taxon>Polyneoptera</taxon>
        <taxon>Phasmatodea</taxon>
        <taxon>Timematodea</taxon>
        <taxon>Timematoidea</taxon>
        <taxon>Timematidae</taxon>
        <taxon>Timema</taxon>
    </lineage>
</organism>
<reference evidence="1" key="1">
    <citation type="submission" date="2020-11" db="EMBL/GenBank/DDBJ databases">
        <authorList>
            <person name="Tran Van P."/>
        </authorList>
    </citation>
    <scope>NUCLEOTIDE SEQUENCE</scope>
</reference>
<gene>
    <name evidence="1" type="ORF">TMSB3V08_LOCUS9705</name>
</gene>
<sequence length="187" mass="20367">MLLNNARRLQHASGRWSPSLGPALQRWRLLITGQLLSKPGPSGENQSQDSLQVVSQSSLKISDRMKPRLGDLEVTINFHKEETFTSLSRDSSTGVVERGGRLKVSARHSCTLQTSWGKHPGTSGLVCVRQAQQVFSHVADCAGIIGFKNYVNNCSLAVQALGTIPIMFPGSAGSRNYPNNVPLQCRL</sequence>
<protein>
    <submittedName>
        <fullName evidence="1">Uncharacterized protein</fullName>
    </submittedName>
</protein>
<dbReference type="AlphaFoldDB" id="A0A7R9EG94"/>
<proteinExistence type="predicted"/>
<evidence type="ECO:0000313" key="1">
    <source>
        <dbReference type="EMBL" id="CAD7433014.1"/>
    </source>
</evidence>
<dbReference type="EMBL" id="OB796065">
    <property type="protein sequence ID" value="CAD7433014.1"/>
    <property type="molecule type" value="Genomic_DNA"/>
</dbReference>
<accession>A0A7R9EG94</accession>
<name>A0A7R9EG94_9NEOP</name>